<protein>
    <recommendedName>
        <fullName evidence="9">tRNA-uridine aminocarboxypropyltransferase 1</fullName>
        <ecNumber evidence="2">2.5.1.25</ecNumber>
    </recommendedName>
    <alternativeName>
        <fullName evidence="10">DTW domain-containing protein 1</fullName>
    </alternativeName>
</protein>
<dbReference type="EMBL" id="JARBDR010000793">
    <property type="protein sequence ID" value="KAJ8306964.1"/>
    <property type="molecule type" value="Genomic_DNA"/>
</dbReference>
<comment type="subcellular location">
    <subcellularLocation>
        <location evidence="1">Nucleus</location>
    </subcellularLocation>
</comment>
<dbReference type="PANTHER" id="PTHR15627:SF8">
    <property type="entry name" value="TRNA-URIDINE AMINOCARBOXYPROPYLTRANSFERASE 1"/>
    <property type="match status" value="1"/>
</dbReference>
<proteinExistence type="inferred from homology"/>
<evidence type="ECO:0000313" key="13">
    <source>
        <dbReference type="EMBL" id="KAJ8306964.1"/>
    </source>
</evidence>
<keyword evidence="14" id="KW-1185">Reference proteome</keyword>
<dbReference type="EC" id="2.5.1.25" evidence="2"/>
<keyword evidence="5" id="KW-0819">tRNA processing</keyword>
<comment type="function">
    <text evidence="7">Catalyzes the formation of 3-(3-amino-3-carboxypropyl)uridine (acp3U) at position 20 in the D-loop of several cytoplasmic tRNAs (acp3U(20)).</text>
</comment>
<dbReference type="Pfam" id="PF03942">
    <property type="entry name" value="DTW"/>
    <property type="match status" value="1"/>
</dbReference>
<evidence type="ECO:0000256" key="3">
    <source>
        <dbReference type="ARBA" id="ARBA00022679"/>
    </source>
</evidence>
<keyword evidence="6" id="KW-0539">Nucleus</keyword>
<evidence type="ECO:0000256" key="7">
    <source>
        <dbReference type="ARBA" id="ARBA00037050"/>
    </source>
</evidence>
<evidence type="ECO:0000256" key="6">
    <source>
        <dbReference type="ARBA" id="ARBA00023242"/>
    </source>
</evidence>
<comment type="caution">
    <text evidence="13">The sequence shown here is derived from an EMBL/GenBank/DDBJ whole genome shotgun (WGS) entry which is preliminary data.</text>
</comment>
<gene>
    <name evidence="13" type="ORF">KUTeg_015048</name>
</gene>
<comment type="catalytic activity">
    <reaction evidence="11">
        <text>a uridine in tRNA + S-adenosyl-L-methionine = a 3-[(3S)-3-amino-3-carboxypropyl]uridine in tRNA + S-methyl-5'-thioadenosine + H(+)</text>
        <dbReference type="Rhea" id="RHEA:62432"/>
        <dbReference type="Rhea" id="RHEA-COMP:13339"/>
        <dbReference type="Rhea" id="RHEA-COMP:16092"/>
        <dbReference type="ChEBI" id="CHEBI:15378"/>
        <dbReference type="ChEBI" id="CHEBI:17509"/>
        <dbReference type="ChEBI" id="CHEBI:59789"/>
        <dbReference type="ChEBI" id="CHEBI:65315"/>
        <dbReference type="ChEBI" id="CHEBI:82930"/>
        <dbReference type="EC" id="2.5.1.25"/>
    </reaction>
</comment>
<dbReference type="PANTHER" id="PTHR15627">
    <property type="entry name" value="NATURAL KILLER CELL-SPECIFIC ANTIGEN KLIP1"/>
    <property type="match status" value="1"/>
</dbReference>
<sequence>MWFDKKNCAKIMEETPFPDIKISCHDVLESLDDRSECPNCHKSRKYYCYTCYVPVKDLENKIPKVKLPVKIDIIKHPSEIDGKSTAIHAGVLAKEDVNIYTYPCIPDYPDTEKVVLVFPSEDSVTLQELAGMADYTYIKNTQTTNIVENENGVKNLDKQCSNRTDCFECKDENLDKNIYENGTVKRKLTDEGNDLPRSETCENMAKRRKIEPPFDRVIFIDSTWNQTKRIYSDERLKGFKKVELKSRKTKFWRHQRDNPETHLSTIEAIYYFVRDFHDLFVLDTYNGEYDDLLYFFTFMYKKIRHIYDGGKTLKAYQQRPEKNKKEKSKAENTS</sequence>
<dbReference type="Proteomes" id="UP001217089">
    <property type="component" value="Unassembled WGS sequence"/>
</dbReference>
<organism evidence="13 14">
    <name type="scientific">Tegillarca granosa</name>
    <name type="common">Malaysian cockle</name>
    <name type="synonym">Anadara granosa</name>
    <dbReference type="NCBI Taxonomy" id="220873"/>
    <lineage>
        <taxon>Eukaryota</taxon>
        <taxon>Metazoa</taxon>
        <taxon>Spiralia</taxon>
        <taxon>Lophotrochozoa</taxon>
        <taxon>Mollusca</taxon>
        <taxon>Bivalvia</taxon>
        <taxon>Autobranchia</taxon>
        <taxon>Pteriomorphia</taxon>
        <taxon>Arcoida</taxon>
        <taxon>Arcoidea</taxon>
        <taxon>Arcidae</taxon>
        <taxon>Tegillarca</taxon>
    </lineage>
</organism>
<evidence type="ECO:0000313" key="14">
    <source>
        <dbReference type="Proteomes" id="UP001217089"/>
    </source>
</evidence>
<evidence type="ECO:0000256" key="4">
    <source>
        <dbReference type="ARBA" id="ARBA00022691"/>
    </source>
</evidence>
<evidence type="ECO:0000256" key="1">
    <source>
        <dbReference type="ARBA" id="ARBA00004123"/>
    </source>
</evidence>
<keyword evidence="4" id="KW-0949">S-adenosyl-L-methionine</keyword>
<keyword evidence="3" id="KW-0808">Transferase</keyword>
<dbReference type="InterPro" id="IPR051521">
    <property type="entry name" value="tRNA_Mod/Golgi_Maint"/>
</dbReference>
<evidence type="ECO:0000256" key="9">
    <source>
        <dbReference type="ARBA" id="ARBA00039242"/>
    </source>
</evidence>
<name>A0ABQ9ENZ5_TEGGR</name>
<reference evidence="13 14" key="1">
    <citation type="submission" date="2022-12" db="EMBL/GenBank/DDBJ databases">
        <title>Chromosome-level genome of Tegillarca granosa.</title>
        <authorList>
            <person name="Kim J."/>
        </authorList>
    </citation>
    <scope>NUCLEOTIDE SEQUENCE [LARGE SCALE GENOMIC DNA]</scope>
    <source>
        <strain evidence="13">Teg-2019</strain>
        <tissue evidence="13">Adductor muscle</tissue>
    </source>
</reference>
<evidence type="ECO:0000256" key="8">
    <source>
        <dbReference type="ARBA" id="ARBA00038290"/>
    </source>
</evidence>
<evidence type="ECO:0000259" key="12">
    <source>
        <dbReference type="SMART" id="SM01144"/>
    </source>
</evidence>
<evidence type="ECO:0000256" key="10">
    <source>
        <dbReference type="ARBA" id="ARBA00042508"/>
    </source>
</evidence>
<feature type="domain" description="DTW" evidence="12">
    <location>
        <begin position="44"/>
        <end position="308"/>
    </location>
</feature>
<comment type="similarity">
    <text evidence="8">Belongs to the TDD superfamily. DTWD1 family.</text>
</comment>
<evidence type="ECO:0000256" key="11">
    <source>
        <dbReference type="ARBA" id="ARBA00048718"/>
    </source>
</evidence>
<accession>A0ABQ9ENZ5</accession>
<dbReference type="InterPro" id="IPR005636">
    <property type="entry name" value="DTW"/>
</dbReference>
<dbReference type="SMART" id="SM01144">
    <property type="entry name" value="DTW"/>
    <property type="match status" value="1"/>
</dbReference>
<evidence type="ECO:0000256" key="2">
    <source>
        <dbReference type="ARBA" id="ARBA00012386"/>
    </source>
</evidence>
<evidence type="ECO:0000256" key="5">
    <source>
        <dbReference type="ARBA" id="ARBA00022694"/>
    </source>
</evidence>